<dbReference type="PROSITE" id="PS51819">
    <property type="entry name" value="VOC"/>
    <property type="match status" value="1"/>
</dbReference>
<keyword evidence="3" id="KW-1185">Reference proteome</keyword>
<organism evidence="2 3">
    <name type="scientific">Paenibacillus hemerocallicola</name>
    <dbReference type="NCBI Taxonomy" id="1172614"/>
    <lineage>
        <taxon>Bacteria</taxon>
        <taxon>Bacillati</taxon>
        <taxon>Bacillota</taxon>
        <taxon>Bacilli</taxon>
        <taxon>Bacillales</taxon>
        <taxon>Paenibacillaceae</taxon>
        <taxon>Paenibacillus</taxon>
    </lineage>
</organism>
<proteinExistence type="predicted"/>
<feature type="domain" description="VOC" evidence="1">
    <location>
        <begin position="2"/>
        <end position="127"/>
    </location>
</feature>
<evidence type="ECO:0000259" key="1">
    <source>
        <dbReference type="PROSITE" id="PS51819"/>
    </source>
</evidence>
<name>A0A5C4SY60_9BACL</name>
<dbReference type="InterPro" id="IPR037523">
    <property type="entry name" value="VOC_core"/>
</dbReference>
<dbReference type="SUPFAM" id="SSF54593">
    <property type="entry name" value="Glyoxalase/Bleomycin resistance protein/Dihydroxybiphenyl dioxygenase"/>
    <property type="match status" value="1"/>
</dbReference>
<gene>
    <name evidence="2" type="ORF">FE784_34535</name>
</gene>
<dbReference type="PANTHER" id="PTHR36503:SF3">
    <property type="entry name" value="BLR0126 PROTEIN"/>
    <property type="match status" value="1"/>
</dbReference>
<comment type="caution">
    <text evidence="2">The sequence shown here is derived from an EMBL/GenBank/DDBJ whole genome shotgun (WGS) entry which is preliminary data.</text>
</comment>
<protein>
    <submittedName>
        <fullName evidence="2">VOC family protein</fullName>
    </submittedName>
</protein>
<accession>A0A5C4SY60</accession>
<dbReference type="Proteomes" id="UP000307943">
    <property type="component" value="Unassembled WGS sequence"/>
</dbReference>
<dbReference type="InterPro" id="IPR029068">
    <property type="entry name" value="Glyas_Bleomycin-R_OHBP_Dase"/>
</dbReference>
<dbReference type="InterPro" id="IPR004360">
    <property type="entry name" value="Glyas_Fos-R_dOase_dom"/>
</dbReference>
<sequence length="129" mass="14811">MRLSQIRLLVKDFQKSVAFYRDVMEIPMGFVAEEMQFASFNTGETKIEIFSRNSMAEVIDENYFPAGAETQSKFLLTFAADEVDEVCARLKDKGVVLLNEPHDRQAWNARVAHLRDPDGNVIELYKHPL</sequence>
<dbReference type="EMBL" id="VDCQ01000075">
    <property type="protein sequence ID" value="TNJ61390.1"/>
    <property type="molecule type" value="Genomic_DNA"/>
</dbReference>
<evidence type="ECO:0000313" key="3">
    <source>
        <dbReference type="Proteomes" id="UP000307943"/>
    </source>
</evidence>
<dbReference type="Gene3D" id="3.10.180.10">
    <property type="entry name" value="2,3-Dihydroxybiphenyl 1,2-Dioxygenase, domain 1"/>
    <property type="match status" value="1"/>
</dbReference>
<dbReference type="OrthoDB" id="9796521at2"/>
<dbReference type="AlphaFoldDB" id="A0A5C4SY60"/>
<reference evidence="2 3" key="1">
    <citation type="submission" date="2019-05" db="EMBL/GenBank/DDBJ databases">
        <title>We sequenced the genome of Paenibacillus hemerocallicola KCTC 33185 for further insight into its adaptation and study the phylogeny of Paenibacillus.</title>
        <authorList>
            <person name="Narsing Rao M.P."/>
        </authorList>
    </citation>
    <scope>NUCLEOTIDE SEQUENCE [LARGE SCALE GENOMIC DNA]</scope>
    <source>
        <strain evidence="2 3">KCTC 33185</strain>
    </source>
</reference>
<dbReference type="PANTHER" id="PTHR36503">
    <property type="entry name" value="BLR2520 PROTEIN"/>
    <property type="match status" value="1"/>
</dbReference>
<evidence type="ECO:0000313" key="2">
    <source>
        <dbReference type="EMBL" id="TNJ61390.1"/>
    </source>
</evidence>
<dbReference type="RefSeq" id="WP_139606806.1">
    <property type="nucleotide sequence ID" value="NZ_VDCQ01000075.1"/>
</dbReference>
<dbReference type="Pfam" id="PF00903">
    <property type="entry name" value="Glyoxalase"/>
    <property type="match status" value="1"/>
</dbReference>